<comment type="caution">
    <text evidence="2">The sequence shown here is derived from an EMBL/GenBank/DDBJ whole genome shotgun (WGS) entry which is preliminary data.</text>
</comment>
<feature type="compositionally biased region" description="Basic and acidic residues" evidence="1">
    <location>
        <begin position="149"/>
        <end position="168"/>
    </location>
</feature>
<name>A0AAV9U964_9PEZI</name>
<sequence>MAAAALQMPPSLSQDIHTAAFMPHPRPPFPKPRQPKLAIPPSPMRPVTEPMPEAKAADADAVKNTNASSPILPTTPKLRRKRKSFAGTRLSEFEDKFRRVVPLILSILPFMDMLTKRDLEPSGTAPDIAPKRRRLGKDPKFSTGQSPEKSGEEQEGPTRESYPDPRWMNEPRRYLHLRDHRYKYISKITNKLLDDAEWHDKAKEYQEIQQKKTGTWMSLNQHLYNKNKPLKDCIPPSVNPLELIIDLVLKHGAATPEDRNQEPSISGCFLRLTGKLVNNEPLAKCIEHELVDTIASRERTVADDASTQQASPVASAAPGPLDQPTSPTTLQPGSPSGLDLTAGPVAHVPTAPSPPAPTSPSVPRTVARDRETPVSPLRRTRSGTGVHKHQSHPKPSQSFGPSPSLPNGFSGPTAAPPAQPFYDLSSGYPGGMPTYPGLHTGPVGPSNVSSAYVDLAPSPTLPITHSPLAHSTGLPYYTRLAPRTRSPLSYNTVSATVATTNCIHPQWTTYNERSPLYSPQDRGGDAPVLHQDPFASTPREQAQAGATGLSFYPPHHQQPQQQQQQQPQQQHHPHQQTQQQLEGLDVLALDPVMVDDPKFQELLNSLNW</sequence>
<feature type="region of interest" description="Disordered" evidence="1">
    <location>
        <begin position="117"/>
        <end position="168"/>
    </location>
</feature>
<feature type="region of interest" description="Disordered" evidence="1">
    <location>
        <begin position="300"/>
        <end position="425"/>
    </location>
</feature>
<keyword evidence="3" id="KW-1185">Reference proteome</keyword>
<evidence type="ECO:0000256" key="1">
    <source>
        <dbReference type="SAM" id="MobiDB-lite"/>
    </source>
</evidence>
<dbReference type="EMBL" id="JAVHNQ010000010">
    <property type="protein sequence ID" value="KAK6337876.1"/>
    <property type="molecule type" value="Genomic_DNA"/>
</dbReference>
<dbReference type="AlphaFoldDB" id="A0AAV9U964"/>
<accession>A0AAV9U964</accession>
<feature type="region of interest" description="Disordered" evidence="1">
    <location>
        <begin position="1"/>
        <end position="84"/>
    </location>
</feature>
<gene>
    <name evidence="2" type="ORF">TWF696_001354</name>
</gene>
<feature type="compositionally biased region" description="Low complexity" evidence="1">
    <location>
        <begin position="553"/>
        <end position="580"/>
    </location>
</feature>
<feature type="compositionally biased region" description="Polar residues" evidence="1">
    <location>
        <begin position="323"/>
        <end position="334"/>
    </location>
</feature>
<feature type="region of interest" description="Disordered" evidence="1">
    <location>
        <begin position="511"/>
        <end position="580"/>
    </location>
</feature>
<feature type="compositionally biased region" description="Pro residues" evidence="1">
    <location>
        <begin position="351"/>
        <end position="360"/>
    </location>
</feature>
<evidence type="ECO:0000313" key="3">
    <source>
        <dbReference type="Proteomes" id="UP001375240"/>
    </source>
</evidence>
<feature type="compositionally biased region" description="Basic residues" evidence="1">
    <location>
        <begin position="378"/>
        <end position="392"/>
    </location>
</feature>
<proteinExistence type="predicted"/>
<protein>
    <submittedName>
        <fullName evidence="2">Uncharacterized protein</fullName>
    </submittedName>
</protein>
<reference evidence="2 3" key="1">
    <citation type="submission" date="2019-10" db="EMBL/GenBank/DDBJ databases">
        <authorList>
            <person name="Palmer J.M."/>
        </authorList>
    </citation>
    <scope>NUCLEOTIDE SEQUENCE [LARGE SCALE GENOMIC DNA]</scope>
    <source>
        <strain evidence="2 3">TWF696</strain>
    </source>
</reference>
<dbReference type="Proteomes" id="UP001375240">
    <property type="component" value="Unassembled WGS sequence"/>
</dbReference>
<organism evidence="2 3">
    <name type="scientific">Orbilia brochopaga</name>
    <dbReference type="NCBI Taxonomy" id="3140254"/>
    <lineage>
        <taxon>Eukaryota</taxon>
        <taxon>Fungi</taxon>
        <taxon>Dikarya</taxon>
        <taxon>Ascomycota</taxon>
        <taxon>Pezizomycotina</taxon>
        <taxon>Orbiliomycetes</taxon>
        <taxon>Orbiliales</taxon>
        <taxon>Orbiliaceae</taxon>
        <taxon>Orbilia</taxon>
    </lineage>
</organism>
<feature type="compositionally biased region" description="Pro residues" evidence="1">
    <location>
        <begin position="24"/>
        <end position="44"/>
    </location>
</feature>
<feature type="compositionally biased region" description="Polar residues" evidence="1">
    <location>
        <begin position="393"/>
        <end position="407"/>
    </location>
</feature>
<feature type="compositionally biased region" description="Polar residues" evidence="1">
    <location>
        <begin position="63"/>
        <end position="72"/>
    </location>
</feature>
<evidence type="ECO:0000313" key="2">
    <source>
        <dbReference type="EMBL" id="KAK6337876.1"/>
    </source>
</evidence>